<organism evidence="4 5">
    <name type="scientific">Smittium simulii</name>
    <dbReference type="NCBI Taxonomy" id="133385"/>
    <lineage>
        <taxon>Eukaryota</taxon>
        <taxon>Fungi</taxon>
        <taxon>Fungi incertae sedis</taxon>
        <taxon>Zoopagomycota</taxon>
        <taxon>Kickxellomycotina</taxon>
        <taxon>Harpellomycetes</taxon>
        <taxon>Harpellales</taxon>
        <taxon>Legeriomycetaceae</taxon>
        <taxon>Smittium</taxon>
    </lineage>
</organism>
<dbReference type="PIRSF" id="PIRSF016719">
    <property type="entry name" value="UCP016719"/>
    <property type="match status" value="1"/>
</dbReference>
<evidence type="ECO:0000259" key="2">
    <source>
        <dbReference type="Pfam" id="PF07075"/>
    </source>
</evidence>
<dbReference type="PANTHER" id="PTHR42915:SF1">
    <property type="entry name" value="PEPTIDOGLYCAN BETA-N-ACETYLMURAMIDASE NAMZ"/>
    <property type="match status" value="1"/>
</dbReference>
<dbReference type="STRING" id="133385.A0A2T9Z0T7"/>
<dbReference type="Gene3D" id="3.40.50.12170">
    <property type="entry name" value="Uncharacterised protein PF07075, DUF1343"/>
    <property type="match status" value="1"/>
</dbReference>
<evidence type="ECO:0008006" key="6">
    <source>
        <dbReference type="Google" id="ProtNLM"/>
    </source>
</evidence>
<dbReference type="InterPro" id="IPR048503">
    <property type="entry name" value="NamZ_C"/>
</dbReference>
<dbReference type="GO" id="GO:0033922">
    <property type="term" value="F:peptidoglycan beta-N-acetylmuramidase activity"/>
    <property type="evidence" value="ECO:0007669"/>
    <property type="project" value="InterPro"/>
</dbReference>
<protein>
    <recommendedName>
        <fullName evidence="6">DUF1343 domain-containing protein</fullName>
    </recommendedName>
</protein>
<dbReference type="InterPro" id="IPR048502">
    <property type="entry name" value="NamZ_N"/>
</dbReference>
<evidence type="ECO:0000313" key="5">
    <source>
        <dbReference type="Proteomes" id="UP000245383"/>
    </source>
</evidence>
<feature type="domain" description="Peptidoglycan beta-N-acetylmuramidase NamZ C-terminal" evidence="3">
    <location>
        <begin position="266"/>
        <end position="425"/>
    </location>
</feature>
<keyword evidence="5" id="KW-1185">Reference proteome</keyword>
<feature type="chain" id="PRO_5015775672" description="DUF1343 domain-containing protein" evidence="1">
    <location>
        <begin position="22"/>
        <end position="425"/>
    </location>
</feature>
<reference evidence="4 5" key="1">
    <citation type="journal article" date="2018" name="MBio">
        <title>Comparative Genomics Reveals the Core Gene Toolbox for the Fungus-Insect Symbiosis.</title>
        <authorList>
            <person name="Wang Y."/>
            <person name="Stata M."/>
            <person name="Wang W."/>
            <person name="Stajich J.E."/>
            <person name="White M.M."/>
            <person name="Moncalvo J.M."/>
        </authorList>
    </citation>
    <scope>NUCLEOTIDE SEQUENCE [LARGE SCALE GENOMIC DNA]</scope>
    <source>
        <strain evidence="4 5">SWE-8-4</strain>
    </source>
</reference>
<proteinExistence type="predicted"/>
<dbReference type="Proteomes" id="UP000245383">
    <property type="component" value="Unassembled WGS sequence"/>
</dbReference>
<dbReference type="EMBL" id="MBFR01000002">
    <property type="protein sequence ID" value="PVU98187.1"/>
    <property type="molecule type" value="Genomic_DNA"/>
</dbReference>
<dbReference type="OrthoDB" id="2017677at2759"/>
<dbReference type="AlphaFoldDB" id="A0A2T9Z0T7"/>
<feature type="domain" description="Peptidoglycan beta-N-acetylmuramidase NamZ N-terminal" evidence="2">
    <location>
        <begin position="47"/>
        <end position="262"/>
    </location>
</feature>
<accession>A0A2T9Z0T7</accession>
<evidence type="ECO:0000313" key="4">
    <source>
        <dbReference type="EMBL" id="PVU98187.1"/>
    </source>
</evidence>
<sequence>MKLSCSLYFSAFTVALGFAQARVRTGYEVFYDDIKNDCVDLNLRHAFILNPTSVTQEKELLIEQLAATTNITIAGVASPEHGFRGNAQDGASNANVVYKDVVTGIDIYDGYAFRTGAAWAKSFNDMKADVVVFDIQDIGARFYTYIWTMYDSMVGAALSGKKYIVLDRPNAIGADRVEGPVILPGFESFIGRKPIANVHGMTVGELAVLFNNEFLPKDPQLVNVTNKMIDLDVIKMENYSREMTFTDTGLPWVMPSPNIPTPESALVYAGQGMFEGTVLSEGRGTTRPFEMFGHPNLTDFNLRKFSDAVKDLNLPGVSFREMYITVTSANTTKFNSKVIGGLQVYPDDKKVYNAFTATINLFVTLKKLLPDVVFGYRSDNYLKLLYGSNRLRDMLDAGNSASDIIASYQTELAAFKATRAKYLLY</sequence>
<feature type="signal peptide" evidence="1">
    <location>
        <begin position="1"/>
        <end position="21"/>
    </location>
</feature>
<evidence type="ECO:0000259" key="3">
    <source>
        <dbReference type="Pfam" id="PF20732"/>
    </source>
</evidence>
<dbReference type="Pfam" id="PF07075">
    <property type="entry name" value="NamZ_N"/>
    <property type="match status" value="1"/>
</dbReference>
<dbReference type="PANTHER" id="PTHR42915">
    <property type="entry name" value="HYPOTHETICAL 460 KDA PROTEIN IN FEUA-SIGW INTERGENIC REGION [PRECURSOR]"/>
    <property type="match status" value="1"/>
</dbReference>
<evidence type="ECO:0000256" key="1">
    <source>
        <dbReference type="SAM" id="SignalP"/>
    </source>
</evidence>
<keyword evidence="1" id="KW-0732">Signal</keyword>
<dbReference type="Pfam" id="PF20732">
    <property type="entry name" value="NamZ_C"/>
    <property type="match status" value="1"/>
</dbReference>
<dbReference type="InterPro" id="IPR008302">
    <property type="entry name" value="NamZ"/>
</dbReference>
<comment type="caution">
    <text evidence="4">The sequence shown here is derived from an EMBL/GenBank/DDBJ whole genome shotgun (WGS) entry which is preliminary data.</text>
</comment>
<name>A0A2T9Z0T7_9FUNG</name>
<dbReference type="Gene3D" id="3.90.1150.140">
    <property type="match status" value="1"/>
</dbReference>
<gene>
    <name evidence="4" type="ORF">BB561_000055</name>
</gene>